<dbReference type="SUPFAM" id="SSF56726">
    <property type="entry name" value="DNA topoisomerase IV, alpha subunit"/>
    <property type="match status" value="1"/>
</dbReference>
<dbReference type="InterPro" id="IPR036078">
    <property type="entry name" value="Spo11/TopoVI_A_sf"/>
</dbReference>
<evidence type="ECO:0000313" key="3">
    <source>
        <dbReference type="EMBL" id="AVH59051.1"/>
    </source>
</evidence>
<protein>
    <recommendedName>
        <fullName evidence="2">Wadjet protein JetD C-terminal domain-containing protein</fullName>
    </recommendedName>
</protein>
<evidence type="ECO:0000313" key="4">
    <source>
        <dbReference type="Proteomes" id="UP000238413"/>
    </source>
</evidence>
<proteinExistence type="predicted"/>
<dbReference type="Gene3D" id="3.40.1360.10">
    <property type="match status" value="1"/>
</dbReference>
<organism evidence="3 4">
    <name type="scientific">Streptomyces dengpaensis</name>
    <dbReference type="NCBI Taxonomy" id="2049881"/>
    <lineage>
        <taxon>Bacteria</taxon>
        <taxon>Bacillati</taxon>
        <taxon>Actinomycetota</taxon>
        <taxon>Actinomycetes</taxon>
        <taxon>Kitasatosporales</taxon>
        <taxon>Streptomycetaceae</taxon>
        <taxon>Streptomyces</taxon>
    </lineage>
</organism>
<feature type="region of interest" description="Disordered" evidence="1">
    <location>
        <begin position="1"/>
        <end position="27"/>
    </location>
</feature>
<dbReference type="EMBL" id="CP026652">
    <property type="protein sequence ID" value="AVH59051.1"/>
    <property type="molecule type" value="Genomic_DNA"/>
</dbReference>
<sequence length="509" mass="56141">MATNCRMTPGGVAHRAAGEGGGRGRGGPVGVAARTGSGLLFGESFGRVPVEVEGVPQGLRAVTVPTRRDGQDRLPRNRRRKLNVTQVDLVPADEVPLYGPPEGLSPSHLVWVLDSRRREWASVVKRFDIQAYEVAADLVRCGAVVLRCEVGELLQLGRPVRWRLTQAWQEQAEDRLAELRRARDPRRARRDLLQVMESVEQLAQERQLLAAVPEEAGLVVPAGNRVSTAAWSVFEAAVRAAAQWWELRGQGEKEVTLKQLAAHALGGSKTWTAQQQVGFANLIGMDFEDAVREEDTDLRVKGPLSWRIGEVAADAAVAQPWVGLPSQGIRVIGQAHCSARGVLVIENSDTFGAVCRRLPELTSQWLCLWGAGYARDQLVMFLQWLQPRPIVAWCDLDADGIGIIHDLSRRLGAPVHAVGMDVDLWRQGPYRRRKNPEQEKALDAEHAAALAQHVTGPLRQLALAVAESGESREQETLYTSVLPRLPELLEPFLHLPVPEHTHPSQEQTR</sequence>
<dbReference type="Pfam" id="PF09983">
    <property type="entry name" value="JetD_C"/>
    <property type="match status" value="1"/>
</dbReference>
<keyword evidence="4" id="KW-1185">Reference proteome</keyword>
<evidence type="ECO:0000256" key="1">
    <source>
        <dbReference type="SAM" id="MobiDB-lite"/>
    </source>
</evidence>
<name>A0ABN5I7Q4_9ACTN</name>
<dbReference type="InterPro" id="IPR024534">
    <property type="entry name" value="JetD_C"/>
</dbReference>
<feature type="domain" description="Wadjet protein JetD C-terminal" evidence="2">
    <location>
        <begin position="334"/>
        <end position="477"/>
    </location>
</feature>
<gene>
    <name evidence="3" type="ORF">C4B68_28565</name>
</gene>
<reference evidence="3 4" key="1">
    <citation type="submission" date="2018-02" db="EMBL/GenBank/DDBJ databases">
        <title>Complete genome sequence of Streptomyces dengpaensis, the producer of angucyclines.</title>
        <authorList>
            <person name="Yumei L."/>
        </authorList>
    </citation>
    <scope>NUCLEOTIDE SEQUENCE [LARGE SCALE GENOMIC DNA]</scope>
    <source>
        <strain evidence="3 4">XZHG99</strain>
    </source>
</reference>
<evidence type="ECO:0000259" key="2">
    <source>
        <dbReference type="Pfam" id="PF09983"/>
    </source>
</evidence>
<accession>A0ABN5I7Q4</accession>
<feature type="compositionally biased region" description="Gly residues" evidence="1">
    <location>
        <begin position="18"/>
        <end position="27"/>
    </location>
</feature>
<dbReference type="Proteomes" id="UP000238413">
    <property type="component" value="Chromosome"/>
</dbReference>